<gene>
    <name evidence="1" type="ORF">LIS021110_127</name>
    <name evidence="2" type="ORF">LIS110610_127</name>
    <name evidence="3" type="ORF">Np111211_127</name>
    <name evidence="4" type="ORF">Np450711_127</name>
    <name evidence="5" type="ORF">RW030110_127</name>
    <name evidence="6" type="ORF">Sn110110_130</name>
    <name evidence="7" type="ORF">Sn180910_127</name>
    <name evidence="8" type="ORF">Sn230910_127</name>
    <name evidence="9" type="ORF">W1230910_127</name>
</gene>
<dbReference type="Proteomes" id="UP000224953">
    <property type="component" value="Genome"/>
</dbReference>
<evidence type="ECO:0000313" key="6">
    <source>
        <dbReference type="EMBL" id="AOO14324.1"/>
    </source>
</evidence>
<dbReference type="Proteomes" id="UP000225808">
    <property type="component" value="Segment"/>
</dbReference>
<dbReference type="EMBL" id="KX349306">
    <property type="protein sequence ID" value="AOO14973.1"/>
    <property type="molecule type" value="Genomic_DNA"/>
</dbReference>
<dbReference type="Proteomes" id="UP000223288">
    <property type="component" value="Segment"/>
</dbReference>
<evidence type="ECO:0000313" key="5">
    <source>
        <dbReference type="EMBL" id="AOO14105.1"/>
    </source>
</evidence>
<dbReference type="EMBL" id="KX349305">
    <property type="protein sequence ID" value="AOO14757.1"/>
    <property type="molecule type" value="Genomic_DNA"/>
</dbReference>
<evidence type="ECO:0000313" key="8">
    <source>
        <dbReference type="EMBL" id="AOO14757.1"/>
    </source>
</evidence>
<proteinExistence type="predicted"/>
<dbReference type="EMBL" id="KX349300">
    <property type="protein sequence ID" value="AOO13673.1"/>
    <property type="molecule type" value="Genomic_DNA"/>
</dbReference>
<dbReference type="Proteomes" id="UP000226173">
    <property type="component" value="Segment"/>
</dbReference>
<dbReference type="EMBL" id="KX349301">
    <property type="protein sequence ID" value="AOO13889.1"/>
    <property type="molecule type" value="Genomic_DNA"/>
</dbReference>
<evidence type="ECO:0000313" key="11">
    <source>
        <dbReference type="Proteomes" id="UP000223576"/>
    </source>
</evidence>
<organism evidence="9 12">
    <name type="scientific">Cyanophage S-RIM14</name>
    <dbReference type="NCBI Taxonomy" id="1278423"/>
    <lineage>
        <taxon>Viruses</taxon>
        <taxon>Duplodnaviria</taxon>
        <taxon>Heunggongvirae</taxon>
        <taxon>Uroviricota</taxon>
        <taxon>Caudoviricetes</taxon>
        <taxon>Pantevenvirales</taxon>
        <taxon>Kyanoviridae</taxon>
        <taxon>Ahtivirus</taxon>
        <taxon>Ahtivirus sagseatwo</taxon>
    </lineage>
</organism>
<evidence type="ECO:0000313" key="12">
    <source>
        <dbReference type="Proteomes" id="UP000225271"/>
    </source>
</evidence>
<dbReference type="EMBL" id="KX349304">
    <property type="protein sequence ID" value="AOO14541.1"/>
    <property type="molecule type" value="Genomic_DNA"/>
</dbReference>
<dbReference type="Proteomes" id="UP000224257">
    <property type="component" value="Segment"/>
</dbReference>
<evidence type="ECO:0000313" key="7">
    <source>
        <dbReference type="EMBL" id="AOO14541.1"/>
    </source>
</evidence>
<dbReference type="EMBL" id="KX349302">
    <property type="protein sequence ID" value="AOO14105.1"/>
    <property type="molecule type" value="Genomic_DNA"/>
</dbReference>
<evidence type="ECO:0000313" key="4">
    <source>
        <dbReference type="EMBL" id="AOO13889.1"/>
    </source>
</evidence>
<evidence type="ECO:0000313" key="9">
    <source>
        <dbReference type="EMBL" id="AOO14973.1"/>
    </source>
</evidence>
<sequence length="58" mass="6749">MHNLLSRSQLDGWRNFEEGIDMSTSELDRINDYYECLIECDDSQSSCKRICGRVLSES</sequence>
<dbReference type="Proteomes" id="UP000223711">
    <property type="component" value="Segment"/>
</dbReference>
<protein>
    <submittedName>
        <fullName evidence="9">Uncharacterized protein</fullName>
    </submittedName>
</protein>
<dbReference type="Proteomes" id="UP000225271">
    <property type="component" value="Segment"/>
</dbReference>
<evidence type="ECO:0000313" key="10">
    <source>
        <dbReference type="Proteomes" id="UP000223288"/>
    </source>
</evidence>
<name>A0A1D7SMX7_9CAUD</name>
<accession>A0A1D7SMX7</accession>
<dbReference type="EMBL" id="KX349303">
    <property type="protein sequence ID" value="AOO14324.1"/>
    <property type="molecule type" value="Genomic_DNA"/>
</dbReference>
<dbReference type="Proteomes" id="UP000223576">
    <property type="component" value="Segment"/>
</dbReference>
<evidence type="ECO:0000313" key="2">
    <source>
        <dbReference type="EMBL" id="AOO13457.1"/>
    </source>
</evidence>
<evidence type="ECO:0000313" key="3">
    <source>
        <dbReference type="EMBL" id="AOO13673.1"/>
    </source>
</evidence>
<reference evidence="10 11" key="1">
    <citation type="journal article" date="2016" name="Environ. Microbiol.">
        <title>Genomic diversification of marine cyanophages into stable ecotypes.</title>
        <authorList>
            <person name="Marston M.F."/>
            <person name="Martiny J.B."/>
        </authorList>
    </citation>
    <scope>NUCLEOTIDE SEQUENCE [LARGE SCALE GENOMIC DNA]</scope>
    <source>
        <strain evidence="1">LIS_02_1110</strain>
        <strain evidence="2">LIS_22_0610</strain>
        <strain evidence="3">Np_11_1211</strain>
        <strain evidence="4">Np_45_0711</strain>
        <strain evidence="5">RW_03_0110</strain>
        <strain evidence="6">Sn_11_0110</strain>
        <strain evidence="7">Sn_18_0910</strain>
        <strain evidence="8">Sn_23_0910</strain>
        <strain evidence="9">W1_23_0910</strain>
    </source>
</reference>
<dbReference type="EMBL" id="KX349298">
    <property type="protein sequence ID" value="AOO13241.1"/>
    <property type="molecule type" value="Genomic_DNA"/>
</dbReference>
<evidence type="ECO:0000313" key="1">
    <source>
        <dbReference type="EMBL" id="AOO13241.1"/>
    </source>
</evidence>
<dbReference type="Proteomes" id="UP000223981">
    <property type="component" value="Segment"/>
</dbReference>
<dbReference type="EMBL" id="KX349299">
    <property type="protein sequence ID" value="AOO13457.1"/>
    <property type="molecule type" value="Genomic_DNA"/>
</dbReference>